<evidence type="ECO:0000259" key="2">
    <source>
        <dbReference type="Pfam" id="PF22740"/>
    </source>
</evidence>
<sequence>MHSIRLISFGYLHLPTGPDHSPIPPAADRTEDVRDRLRDPAAARNILDLDGLNPRVQDIVLKTPGARELLTNLTDYANLPAGPHRIALGCAGGKHRSVDRTTEGRAGRERIPRLA</sequence>
<dbReference type="EMBL" id="BNBE01000002">
    <property type="protein sequence ID" value="GHG04529.1"/>
    <property type="molecule type" value="Genomic_DNA"/>
</dbReference>
<feature type="region of interest" description="Disordered" evidence="1">
    <location>
        <begin position="90"/>
        <end position="115"/>
    </location>
</feature>
<dbReference type="PANTHER" id="PTHR30448:SF0">
    <property type="entry name" value="RNASE ADAPTER PROTEIN RAPZ"/>
    <property type="match status" value="1"/>
</dbReference>
<proteinExistence type="predicted"/>
<comment type="caution">
    <text evidence="3">The sequence shown here is derived from an EMBL/GenBank/DDBJ whole genome shotgun (WGS) entry which is preliminary data.</text>
</comment>
<evidence type="ECO:0000313" key="4">
    <source>
        <dbReference type="Proteomes" id="UP000632849"/>
    </source>
</evidence>
<dbReference type="Proteomes" id="UP000632849">
    <property type="component" value="Unassembled WGS sequence"/>
</dbReference>
<evidence type="ECO:0000256" key="1">
    <source>
        <dbReference type="SAM" id="MobiDB-lite"/>
    </source>
</evidence>
<dbReference type="AlphaFoldDB" id="A0A919ENY6"/>
<dbReference type="InterPro" id="IPR053931">
    <property type="entry name" value="RapZ_C"/>
</dbReference>
<gene>
    <name evidence="3" type="ORF">GCM10017667_38820</name>
</gene>
<keyword evidence="4" id="KW-1185">Reference proteome</keyword>
<feature type="domain" description="RapZ C-terminal" evidence="2">
    <location>
        <begin position="3"/>
        <end position="99"/>
    </location>
</feature>
<reference evidence="3" key="1">
    <citation type="journal article" date="2014" name="Int. J. Syst. Evol. Microbiol.">
        <title>Complete genome sequence of Corynebacterium casei LMG S-19264T (=DSM 44701T), isolated from a smear-ripened cheese.</title>
        <authorList>
            <consortium name="US DOE Joint Genome Institute (JGI-PGF)"/>
            <person name="Walter F."/>
            <person name="Albersmeier A."/>
            <person name="Kalinowski J."/>
            <person name="Ruckert C."/>
        </authorList>
    </citation>
    <scope>NUCLEOTIDE SEQUENCE</scope>
    <source>
        <strain evidence="3">JCM 4122</strain>
    </source>
</reference>
<protein>
    <recommendedName>
        <fullName evidence="2">RapZ C-terminal domain-containing protein</fullName>
    </recommendedName>
</protein>
<dbReference type="RefSeq" id="WP_229915502.1">
    <property type="nucleotide sequence ID" value="NZ_BNBE01000002.1"/>
</dbReference>
<feature type="compositionally biased region" description="Basic and acidic residues" evidence="1">
    <location>
        <begin position="96"/>
        <end position="115"/>
    </location>
</feature>
<dbReference type="Pfam" id="PF22740">
    <property type="entry name" value="PapZ_C"/>
    <property type="match status" value="1"/>
</dbReference>
<accession>A0A919ENY6</accession>
<dbReference type="PANTHER" id="PTHR30448">
    <property type="entry name" value="RNASE ADAPTER PROTEIN RAPZ"/>
    <property type="match status" value="1"/>
</dbReference>
<dbReference type="InterPro" id="IPR005337">
    <property type="entry name" value="RapZ-like"/>
</dbReference>
<evidence type="ECO:0000313" key="3">
    <source>
        <dbReference type="EMBL" id="GHG04529.1"/>
    </source>
</evidence>
<reference evidence="3" key="2">
    <citation type="submission" date="2020-09" db="EMBL/GenBank/DDBJ databases">
        <authorList>
            <person name="Sun Q."/>
            <person name="Ohkuma M."/>
        </authorList>
    </citation>
    <scope>NUCLEOTIDE SEQUENCE</scope>
    <source>
        <strain evidence="3">JCM 4122</strain>
    </source>
</reference>
<dbReference type="GO" id="GO:0005524">
    <property type="term" value="F:ATP binding"/>
    <property type="evidence" value="ECO:0007669"/>
    <property type="project" value="InterPro"/>
</dbReference>
<name>A0A919ENY6_STRFL</name>
<organism evidence="3 4">
    <name type="scientific">Streptomyces filamentosus</name>
    <name type="common">Streptomyces roseosporus</name>
    <dbReference type="NCBI Taxonomy" id="67294"/>
    <lineage>
        <taxon>Bacteria</taxon>
        <taxon>Bacillati</taxon>
        <taxon>Actinomycetota</taxon>
        <taxon>Actinomycetes</taxon>
        <taxon>Kitasatosporales</taxon>
        <taxon>Streptomycetaceae</taxon>
        <taxon>Streptomyces</taxon>
    </lineage>
</organism>